<evidence type="ECO:0000313" key="1">
    <source>
        <dbReference type="EMBL" id="CAG8538422.1"/>
    </source>
</evidence>
<comment type="caution">
    <text evidence="1">The sequence shown here is derived from an EMBL/GenBank/DDBJ whole genome shotgun (WGS) entry which is preliminary data.</text>
</comment>
<reference evidence="1" key="1">
    <citation type="submission" date="2021-06" db="EMBL/GenBank/DDBJ databases">
        <authorList>
            <person name="Kallberg Y."/>
            <person name="Tangrot J."/>
            <person name="Rosling A."/>
        </authorList>
    </citation>
    <scope>NUCLEOTIDE SEQUENCE</scope>
    <source>
        <strain evidence="1">IL203A</strain>
    </source>
</reference>
<proteinExistence type="predicted"/>
<keyword evidence="2" id="KW-1185">Reference proteome</keyword>
<gene>
    <name evidence="1" type="ORF">DHETER_LOCUS4692</name>
</gene>
<name>A0ACA9LP55_9GLOM</name>
<evidence type="ECO:0000313" key="2">
    <source>
        <dbReference type="Proteomes" id="UP000789702"/>
    </source>
</evidence>
<protein>
    <submittedName>
        <fullName evidence="1">2925_t:CDS:1</fullName>
    </submittedName>
</protein>
<dbReference type="EMBL" id="CAJVPU010004810">
    <property type="protein sequence ID" value="CAG8538422.1"/>
    <property type="molecule type" value="Genomic_DNA"/>
</dbReference>
<organism evidence="1 2">
    <name type="scientific">Dentiscutata heterogama</name>
    <dbReference type="NCBI Taxonomy" id="1316150"/>
    <lineage>
        <taxon>Eukaryota</taxon>
        <taxon>Fungi</taxon>
        <taxon>Fungi incertae sedis</taxon>
        <taxon>Mucoromycota</taxon>
        <taxon>Glomeromycotina</taxon>
        <taxon>Glomeromycetes</taxon>
        <taxon>Diversisporales</taxon>
        <taxon>Gigasporaceae</taxon>
        <taxon>Dentiscutata</taxon>
    </lineage>
</organism>
<dbReference type="Proteomes" id="UP000789702">
    <property type="component" value="Unassembled WGS sequence"/>
</dbReference>
<feature type="non-terminal residue" evidence="1">
    <location>
        <position position="1"/>
    </location>
</feature>
<accession>A0ACA9LP55</accession>
<sequence length="61" mass="6852">FASDSVMDFENQGQSSSFVDNVNEYEGYTNIACISTDDNTNINETALEQKNDSIDKENSEY</sequence>